<gene>
    <name evidence="2" type="ORF">AFUS01_LOCUS29082</name>
</gene>
<evidence type="ECO:0000313" key="2">
    <source>
        <dbReference type="EMBL" id="CAG7818586.1"/>
    </source>
</evidence>
<name>A0A8J2KRS6_9HEXA</name>
<accession>A0A8J2KRS6</accession>
<feature type="compositionally biased region" description="Polar residues" evidence="1">
    <location>
        <begin position="1"/>
        <end position="16"/>
    </location>
</feature>
<feature type="compositionally biased region" description="Basic and acidic residues" evidence="1">
    <location>
        <begin position="17"/>
        <end position="27"/>
    </location>
</feature>
<reference evidence="2" key="1">
    <citation type="submission" date="2021-06" db="EMBL/GenBank/DDBJ databases">
        <authorList>
            <person name="Hodson N. C."/>
            <person name="Mongue J. A."/>
            <person name="Jaron S. K."/>
        </authorList>
    </citation>
    <scope>NUCLEOTIDE SEQUENCE</scope>
</reference>
<sequence>MMASVVESSAATSGSNAEKRPHEGFIDDQGERLIENMLLDVEEEQDDNIDVRDGEKQPEEVSTVSTLYLRVLRLCRGNDFALVKF</sequence>
<feature type="region of interest" description="Disordered" evidence="1">
    <location>
        <begin position="1"/>
        <end position="27"/>
    </location>
</feature>
<proteinExistence type="predicted"/>
<evidence type="ECO:0000256" key="1">
    <source>
        <dbReference type="SAM" id="MobiDB-lite"/>
    </source>
</evidence>
<evidence type="ECO:0000313" key="3">
    <source>
        <dbReference type="Proteomes" id="UP000708208"/>
    </source>
</evidence>
<dbReference type="Proteomes" id="UP000708208">
    <property type="component" value="Unassembled WGS sequence"/>
</dbReference>
<comment type="caution">
    <text evidence="2">The sequence shown here is derived from an EMBL/GenBank/DDBJ whole genome shotgun (WGS) entry which is preliminary data.</text>
</comment>
<protein>
    <submittedName>
        <fullName evidence="2">Uncharacterized protein</fullName>
    </submittedName>
</protein>
<organism evidence="2 3">
    <name type="scientific">Allacma fusca</name>
    <dbReference type="NCBI Taxonomy" id="39272"/>
    <lineage>
        <taxon>Eukaryota</taxon>
        <taxon>Metazoa</taxon>
        <taxon>Ecdysozoa</taxon>
        <taxon>Arthropoda</taxon>
        <taxon>Hexapoda</taxon>
        <taxon>Collembola</taxon>
        <taxon>Symphypleona</taxon>
        <taxon>Sminthuridae</taxon>
        <taxon>Allacma</taxon>
    </lineage>
</organism>
<dbReference type="AlphaFoldDB" id="A0A8J2KRS6"/>
<keyword evidence="3" id="KW-1185">Reference proteome</keyword>
<dbReference type="EMBL" id="CAJVCH010424811">
    <property type="protein sequence ID" value="CAG7818586.1"/>
    <property type="molecule type" value="Genomic_DNA"/>
</dbReference>